<organism evidence="2 3">
    <name type="scientific">Dreissena polymorpha</name>
    <name type="common">Zebra mussel</name>
    <name type="synonym">Mytilus polymorpha</name>
    <dbReference type="NCBI Taxonomy" id="45954"/>
    <lineage>
        <taxon>Eukaryota</taxon>
        <taxon>Metazoa</taxon>
        <taxon>Spiralia</taxon>
        <taxon>Lophotrochozoa</taxon>
        <taxon>Mollusca</taxon>
        <taxon>Bivalvia</taxon>
        <taxon>Autobranchia</taxon>
        <taxon>Heteroconchia</taxon>
        <taxon>Euheterodonta</taxon>
        <taxon>Imparidentia</taxon>
        <taxon>Neoheterodontei</taxon>
        <taxon>Myida</taxon>
        <taxon>Dreissenoidea</taxon>
        <taxon>Dreissenidae</taxon>
        <taxon>Dreissena</taxon>
    </lineage>
</organism>
<protein>
    <submittedName>
        <fullName evidence="2">Uncharacterized protein</fullName>
    </submittedName>
</protein>
<sequence>MLVAKGIPNNELVAGEKPAKVQTTASVTTAKTSLGHSATMTTRDQAYLEYKAKFEATLQEIEEEKQRLLVAEQRWTDSWNTSVQKVKMLY</sequence>
<gene>
    <name evidence="2" type="ORF">DPMN_149353</name>
</gene>
<proteinExistence type="predicted"/>
<comment type="caution">
    <text evidence="2">The sequence shown here is derived from an EMBL/GenBank/DDBJ whole genome shotgun (WGS) entry which is preliminary data.</text>
</comment>
<evidence type="ECO:0000313" key="2">
    <source>
        <dbReference type="EMBL" id="KAH3795792.1"/>
    </source>
</evidence>
<feature type="coiled-coil region" evidence="1">
    <location>
        <begin position="47"/>
        <end position="74"/>
    </location>
</feature>
<accession>A0A9D4FCJ4</accession>
<keyword evidence="1" id="KW-0175">Coiled coil</keyword>
<evidence type="ECO:0000256" key="1">
    <source>
        <dbReference type="SAM" id="Coils"/>
    </source>
</evidence>
<dbReference type="Proteomes" id="UP000828390">
    <property type="component" value="Unassembled WGS sequence"/>
</dbReference>
<keyword evidence="3" id="KW-1185">Reference proteome</keyword>
<dbReference type="EMBL" id="JAIWYP010000007">
    <property type="protein sequence ID" value="KAH3795792.1"/>
    <property type="molecule type" value="Genomic_DNA"/>
</dbReference>
<dbReference type="AlphaFoldDB" id="A0A9D4FCJ4"/>
<name>A0A9D4FCJ4_DREPO</name>
<reference evidence="2" key="2">
    <citation type="submission" date="2020-11" db="EMBL/GenBank/DDBJ databases">
        <authorList>
            <person name="McCartney M.A."/>
            <person name="Auch B."/>
            <person name="Kono T."/>
            <person name="Mallez S."/>
            <person name="Becker A."/>
            <person name="Gohl D.M."/>
            <person name="Silverstein K.A.T."/>
            <person name="Koren S."/>
            <person name="Bechman K.B."/>
            <person name="Herman A."/>
            <person name="Abrahante J.E."/>
            <person name="Garbe J."/>
        </authorList>
    </citation>
    <scope>NUCLEOTIDE SEQUENCE</scope>
    <source>
        <strain evidence="2">Duluth1</strain>
        <tissue evidence="2">Whole animal</tissue>
    </source>
</reference>
<evidence type="ECO:0000313" key="3">
    <source>
        <dbReference type="Proteomes" id="UP000828390"/>
    </source>
</evidence>
<reference evidence="2" key="1">
    <citation type="journal article" date="2019" name="bioRxiv">
        <title>The Genome of the Zebra Mussel, Dreissena polymorpha: A Resource for Invasive Species Research.</title>
        <authorList>
            <person name="McCartney M.A."/>
            <person name="Auch B."/>
            <person name="Kono T."/>
            <person name="Mallez S."/>
            <person name="Zhang Y."/>
            <person name="Obille A."/>
            <person name="Becker A."/>
            <person name="Abrahante J.E."/>
            <person name="Garbe J."/>
            <person name="Badalamenti J.P."/>
            <person name="Herman A."/>
            <person name="Mangelson H."/>
            <person name="Liachko I."/>
            <person name="Sullivan S."/>
            <person name="Sone E.D."/>
            <person name="Koren S."/>
            <person name="Silverstein K.A.T."/>
            <person name="Beckman K.B."/>
            <person name="Gohl D.M."/>
        </authorList>
    </citation>
    <scope>NUCLEOTIDE SEQUENCE</scope>
    <source>
        <strain evidence="2">Duluth1</strain>
        <tissue evidence="2">Whole animal</tissue>
    </source>
</reference>